<protein>
    <submittedName>
        <fullName evidence="2">TIGR03085 family protein</fullName>
    </submittedName>
</protein>
<dbReference type="RefSeq" id="WP_155335472.1">
    <property type="nucleotide sequence ID" value="NZ_BAAABN010000042.1"/>
</dbReference>
<accession>A0A5M3VS75</accession>
<name>A0A5M3VS75_9ACTN</name>
<dbReference type="EMBL" id="BLAD01000038">
    <property type="protein sequence ID" value="GER99058.1"/>
    <property type="molecule type" value="Genomic_DNA"/>
</dbReference>
<reference evidence="2 3" key="1">
    <citation type="submission" date="2019-10" db="EMBL/GenBank/DDBJ databases">
        <title>Whole genome shotgun sequence of Acrocarpospora corrugata NBRC 13972.</title>
        <authorList>
            <person name="Ichikawa N."/>
            <person name="Kimura A."/>
            <person name="Kitahashi Y."/>
            <person name="Komaki H."/>
            <person name="Oguchi A."/>
        </authorList>
    </citation>
    <scope>NUCLEOTIDE SEQUENCE [LARGE SCALE GENOMIC DNA]</scope>
    <source>
        <strain evidence="2 3">NBRC 13972</strain>
    </source>
</reference>
<evidence type="ECO:0000313" key="2">
    <source>
        <dbReference type="EMBL" id="GER99058.1"/>
    </source>
</evidence>
<organism evidence="2 3">
    <name type="scientific">Acrocarpospora corrugata</name>
    <dbReference type="NCBI Taxonomy" id="35763"/>
    <lineage>
        <taxon>Bacteria</taxon>
        <taxon>Bacillati</taxon>
        <taxon>Actinomycetota</taxon>
        <taxon>Actinomycetes</taxon>
        <taxon>Streptosporangiales</taxon>
        <taxon>Streptosporangiaceae</taxon>
        <taxon>Acrocarpospora</taxon>
    </lineage>
</organism>
<dbReference type="Gene3D" id="1.20.120.450">
    <property type="entry name" value="dinb family like domain"/>
    <property type="match status" value="1"/>
</dbReference>
<dbReference type="GO" id="GO:0046872">
    <property type="term" value="F:metal ion binding"/>
    <property type="evidence" value="ECO:0007669"/>
    <property type="project" value="InterPro"/>
</dbReference>
<sequence>MTQANQESHARAERAALSDLFDQLGPDAPTLCAGWTTADLAAHLVVRERRIDAAAGISVKFLAPYTRSVQDGLTARPYPEVVGKFREGPPRWTPYGLIPGLDALVNTVEFLIHHEDVRRAQPEWEPRALPRDLDDMLWRRLKAGGRLFFRRSPVGVVLRRAGTGEKAAAKMAEPAVVVTGEAQELMLFGFGRQDHARVSLDGDPDAVALLMKARLGM</sequence>
<comment type="caution">
    <text evidence="2">The sequence shown here is derived from an EMBL/GenBank/DDBJ whole genome shotgun (WGS) entry which is preliminary data.</text>
</comment>
<dbReference type="NCBIfam" id="TIGR03083">
    <property type="entry name" value="maleylpyruvate isomerase family mycothiol-dependent enzyme"/>
    <property type="match status" value="1"/>
</dbReference>
<evidence type="ECO:0000259" key="1">
    <source>
        <dbReference type="Pfam" id="PF11716"/>
    </source>
</evidence>
<dbReference type="NCBIfam" id="TIGR03085">
    <property type="entry name" value="TIGR03085 family metal-binding protein"/>
    <property type="match status" value="1"/>
</dbReference>
<dbReference type="InterPro" id="IPR017519">
    <property type="entry name" value="CHP03085"/>
</dbReference>
<dbReference type="InterPro" id="IPR017517">
    <property type="entry name" value="Maleyloyr_isom"/>
</dbReference>
<keyword evidence="3" id="KW-1185">Reference proteome</keyword>
<gene>
    <name evidence="2" type="ORF">Acor_11220</name>
</gene>
<feature type="domain" description="Mycothiol-dependent maleylpyruvate isomerase metal-binding" evidence="1">
    <location>
        <begin position="11"/>
        <end position="140"/>
    </location>
</feature>
<dbReference type="Pfam" id="PF11716">
    <property type="entry name" value="MDMPI_N"/>
    <property type="match status" value="1"/>
</dbReference>
<evidence type="ECO:0000313" key="3">
    <source>
        <dbReference type="Proteomes" id="UP000334990"/>
    </source>
</evidence>
<proteinExistence type="predicted"/>
<dbReference type="InterPro" id="IPR034660">
    <property type="entry name" value="DinB/YfiT-like"/>
</dbReference>
<dbReference type="InterPro" id="IPR024344">
    <property type="entry name" value="MDMPI_metal-binding"/>
</dbReference>
<dbReference type="AlphaFoldDB" id="A0A5M3VS75"/>
<dbReference type="SUPFAM" id="SSF109854">
    <property type="entry name" value="DinB/YfiT-like putative metalloenzymes"/>
    <property type="match status" value="1"/>
</dbReference>
<dbReference type="Proteomes" id="UP000334990">
    <property type="component" value="Unassembled WGS sequence"/>
</dbReference>
<dbReference type="OrthoDB" id="3268903at2"/>